<gene>
    <name evidence="3" type="ORF">AHA02nite_15570</name>
</gene>
<feature type="signal peptide" evidence="2">
    <location>
        <begin position="1"/>
        <end position="17"/>
    </location>
</feature>
<proteinExistence type="predicted"/>
<dbReference type="Proteomes" id="UP000321440">
    <property type="component" value="Unassembled WGS sequence"/>
</dbReference>
<evidence type="ECO:0000313" key="3">
    <source>
        <dbReference type="EMBL" id="GEN45781.1"/>
    </source>
</evidence>
<dbReference type="InterPro" id="IPR014247">
    <property type="entry name" value="Spore_lipoprot_YhcN/YlaJ"/>
</dbReference>
<dbReference type="RefSeq" id="WP_170236018.1">
    <property type="nucleotide sequence ID" value="NZ_BJYA01000010.1"/>
</dbReference>
<feature type="compositionally biased region" description="Polar residues" evidence="1">
    <location>
        <begin position="27"/>
        <end position="50"/>
    </location>
</feature>
<evidence type="ECO:0000313" key="4">
    <source>
        <dbReference type="Proteomes" id="UP000321440"/>
    </source>
</evidence>
<dbReference type="NCBIfam" id="TIGR02898">
    <property type="entry name" value="spore_YhcN_YlaJ"/>
    <property type="match status" value="1"/>
</dbReference>
<evidence type="ECO:0000256" key="2">
    <source>
        <dbReference type="SAM" id="SignalP"/>
    </source>
</evidence>
<dbReference type="GO" id="GO:0030435">
    <property type="term" value="P:sporulation resulting in formation of a cellular spore"/>
    <property type="evidence" value="ECO:0007669"/>
    <property type="project" value="InterPro"/>
</dbReference>
<name>A0A511W4S0_9BACI</name>
<protein>
    <recommendedName>
        <fullName evidence="5">Lipoprotein YhcN</fullName>
    </recommendedName>
</protein>
<evidence type="ECO:0000256" key="1">
    <source>
        <dbReference type="SAM" id="MobiDB-lite"/>
    </source>
</evidence>
<reference evidence="3 4" key="1">
    <citation type="submission" date="2019-07" db="EMBL/GenBank/DDBJ databases">
        <title>Whole genome shotgun sequence of Alkalibacillus haloalkaliphilus NBRC 103110.</title>
        <authorList>
            <person name="Hosoyama A."/>
            <person name="Uohara A."/>
            <person name="Ohji S."/>
            <person name="Ichikawa N."/>
        </authorList>
    </citation>
    <scope>NUCLEOTIDE SEQUENCE [LARGE SCALE GENOMIC DNA]</scope>
    <source>
        <strain evidence="3 4">NBRC 103110</strain>
    </source>
</reference>
<keyword evidence="4" id="KW-1185">Reference proteome</keyword>
<organism evidence="3 4">
    <name type="scientific">Alkalibacillus haloalkaliphilus</name>
    <dbReference type="NCBI Taxonomy" id="94136"/>
    <lineage>
        <taxon>Bacteria</taxon>
        <taxon>Bacillati</taxon>
        <taxon>Bacillota</taxon>
        <taxon>Bacilli</taxon>
        <taxon>Bacillales</taxon>
        <taxon>Bacillaceae</taxon>
        <taxon>Alkalibacillus</taxon>
    </lineage>
</organism>
<comment type="caution">
    <text evidence="3">The sequence shown here is derived from an EMBL/GenBank/DDBJ whole genome shotgun (WGS) entry which is preliminary data.</text>
</comment>
<dbReference type="InterPro" id="IPR019076">
    <property type="entry name" value="Spore_lipoprot_YhcN/YlaJ-like"/>
</dbReference>
<feature type="compositionally biased region" description="Gly residues" evidence="1">
    <location>
        <begin position="66"/>
        <end position="79"/>
    </location>
</feature>
<feature type="chain" id="PRO_5021935540" description="Lipoprotein YhcN" evidence="2">
    <location>
        <begin position="18"/>
        <end position="206"/>
    </location>
</feature>
<dbReference type="Pfam" id="PF09580">
    <property type="entry name" value="Spore_YhcN_YlaJ"/>
    <property type="match status" value="1"/>
</dbReference>
<keyword evidence="2" id="KW-0732">Signal</keyword>
<dbReference type="PROSITE" id="PS51257">
    <property type="entry name" value="PROKAR_LIPOPROTEIN"/>
    <property type="match status" value="1"/>
</dbReference>
<accession>A0A511W4S0</accession>
<sequence>MRFWVVPFMLVLFLAMAACQPGDTNLMGDNQTGNQQSGDRTGQQDGQMNVTDRQGQMDRQGDRMGQQGGQQGNQMGTGTGTTDRNRGQDGMMRFDVAEEAADDVTDQVDEVSQAYVMTGDNNAYVAVVLHNNDNGTDDLSDEVKEEVADVVNSTKQDLNNVYVSANPDFFNMVNDYTQRVNEGDPIEGFFEEFNAMLDRVFPNLER</sequence>
<dbReference type="EMBL" id="BJYA01000010">
    <property type="protein sequence ID" value="GEN45781.1"/>
    <property type="molecule type" value="Genomic_DNA"/>
</dbReference>
<dbReference type="AlphaFoldDB" id="A0A511W4S0"/>
<feature type="region of interest" description="Disordered" evidence="1">
    <location>
        <begin position="26"/>
        <end position="88"/>
    </location>
</feature>
<evidence type="ECO:0008006" key="5">
    <source>
        <dbReference type="Google" id="ProtNLM"/>
    </source>
</evidence>